<keyword evidence="4" id="KW-1185">Reference proteome</keyword>
<evidence type="ECO:0000313" key="3">
    <source>
        <dbReference type="EMBL" id="OAG23878.1"/>
    </source>
</evidence>
<dbReference type="GO" id="GO:0004197">
    <property type="term" value="F:cysteine-type endopeptidase activity"/>
    <property type="evidence" value="ECO:0007669"/>
    <property type="project" value="InterPro"/>
</dbReference>
<organism evidence="3 4">
    <name type="scientific">Alternaria alternata</name>
    <name type="common">Alternaria rot fungus</name>
    <name type="synonym">Torula alternata</name>
    <dbReference type="NCBI Taxonomy" id="5599"/>
    <lineage>
        <taxon>Eukaryota</taxon>
        <taxon>Fungi</taxon>
        <taxon>Dikarya</taxon>
        <taxon>Ascomycota</taxon>
        <taxon>Pezizomycotina</taxon>
        <taxon>Dothideomycetes</taxon>
        <taxon>Pleosporomycetidae</taxon>
        <taxon>Pleosporales</taxon>
        <taxon>Pleosporineae</taxon>
        <taxon>Pleosporaceae</taxon>
        <taxon>Alternaria</taxon>
        <taxon>Alternaria sect. Alternaria</taxon>
        <taxon>Alternaria alternata complex</taxon>
    </lineage>
</organism>
<evidence type="ECO:0000256" key="1">
    <source>
        <dbReference type="SAM" id="MobiDB-lite"/>
    </source>
</evidence>
<evidence type="ECO:0000313" key="4">
    <source>
        <dbReference type="Proteomes" id="UP000077248"/>
    </source>
</evidence>
<proteinExistence type="predicted"/>
<dbReference type="STRING" id="5599.A0A177DWP2"/>
<feature type="region of interest" description="Disordered" evidence="1">
    <location>
        <begin position="380"/>
        <end position="407"/>
    </location>
</feature>
<dbReference type="OMA" id="SATRDWD"/>
<feature type="domain" description="Peptidase C14 caspase" evidence="2">
    <location>
        <begin position="96"/>
        <end position="278"/>
    </location>
</feature>
<dbReference type="Pfam" id="PF00656">
    <property type="entry name" value="Peptidase_C14"/>
    <property type="match status" value="1"/>
</dbReference>
<dbReference type="InterPro" id="IPR011600">
    <property type="entry name" value="Pept_C14_caspase"/>
</dbReference>
<sequence length="453" mass="51551">MTASRHSTVRHGNATYVNAGQNSTPKNLSRQNSPIVIETTTSLRPSDDAEELKREAARRTLFQKISNNQFDIPNGYRKVEVLILRWDESIDDFGKGHNQEVQRLEGIFSDLGYGVTVASIKDDHPQVDFNLKILQHIRQHDGDDNLLIVYYTGHGSQVRNGQVRNLELSATEDSSGHGDIAPVAFWGLAEEPLRTLARADVFSILDCCCASTAAVKGRSIELRAYQLLAASTFEGNTNGPGEKSFTTAFCDSLEELIRDSKGESFSVYRLWETINKKRTSDTALIWNRLQRETRNIDLHHLNYSAQRDASFQRQNPERSFLVLRLSLMENDLKDNQIDKLARNLHTACKKSGIPGRQMEWVKMEQSHPIKSFYKLVKRVQRDQRRQSTPGKPQEEQQEPHRGQQEQQSLFECRASSGSNVISLEARTKVESVRIPDNEFFTVSRSNRFCVLRA</sequence>
<feature type="compositionally biased region" description="Polar residues" evidence="1">
    <location>
        <begin position="15"/>
        <end position="29"/>
    </location>
</feature>
<accession>A0A177DWP2</accession>
<dbReference type="GO" id="GO:0006508">
    <property type="term" value="P:proteolysis"/>
    <property type="evidence" value="ECO:0007669"/>
    <property type="project" value="InterPro"/>
</dbReference>
<dbReference type="Proteomes" id="UP000077248">
    <property type="component" value="Unassembled WGS sequence"/>
</dbReference>
<dbReference type="GeneID" id="29113721"/>
<dbReference type="EMBL" id="KV441472">
    <property type="protein sequence ID" value="OAG23878.1"/>
    <property type="molecule type" value="Genomic_DNA"/>
</dbReference>
<dbReference type="KEGG" id="aalt:CC77DRAFT_1058375"/>
<dbReference type="VEuPathDB" id="FungiDB:CC77DRAFT_1058375"/>
<dbReference type="RefSeq" id="XP_018389299.1">
    <property type="nucleotide sequence ID" value="XM_018528127.1"/>
</dbReference>
<feature type="region of interest" description="Disordered" evidence="1">
    <location>
        <begin position="1"/>
        <end position="29"/>
    </location>
</feature>
<protein>
    <recommendedName>
        <fullName evidence="2">Peptidase C14 caspase domain-containing protein</fullName>
    </recommendedName>
</protein>
<reference evidence="3 4" key="1">
    <citation type="submission" date="2016-05" db="EMBL/GenBank/DDBJ databases">
        <title>Comparative analysis of secretome profiles of manganese(II)-oxidizing ascomycete fungi.</title>
        <authorList>
            <consortium name="DOE Joint Genome Institute"/>
            <person name="Zeiner C.A."/>
            <person name="Purvine S.O."/>
            <person name="Zink E.M."/>
            <person name="Wu S."/>
            <person name="Pasa-Tolic L."/>
            <person name="Chaput D.L."/>
            <person name="Haridas S."/>
            <person name="Grigoriev I.V."/>
            <person name="Santelli C.M."/>
            <person name="Hansel C.M."/>
        </authorList>
    </citation>
    <scope>NUCLEOTIDE SEQUENCE [LARGE SCALE GENOMIC DNA]</scope>
    <source>
        <strain evidence="3 4">SRC1lrK2f</strain>
    </source>
</reference>
<evidence type="ECO:0000259" key="2">
    <source>
        <dbReference type="Pfam" id="PF00656"/>
    </source>
</evidence>
<dbReference type="Gene3D" id="3.40.50.1460">
    <property type="match status" value="1"/>
</dbReference>
<dbReference type="AlphaFoldDB" id="A0A177DWP2"/>
<feature type="compositionally biased region" description="Basic and acidic residues" evidence="1">
    <location>
        <begin position="392"/>
        <end position="403"/>
    </location>
</feature>
<name>A0A177DWP2_ALTAL</name>
<gene>
    <name evidence="3" type="ORF">CC77DRAFT_1058375</name>
</gene>